<name>A0ABW7XH83_9MICO</name>
<evidence type="ECO:0000313" key="2">
    <source>
        <dbReference type="EMBL" id="MFI2486867.1"/>
    </source>
</evidence>
<protein>
    <recommendedName>
        <fullName evidence="4">Restriction endonuclease</fullName>
    </recommendedName>
</protein>
<evidence type="ECO:0000256" key="1">
    <source>
        <dbReference type="SAM" id="MobiDB-lite"/>
    </source>
</evidence>
<evidence type="ECO:0008006" key="4">
    <source>
        <dbReference type="Google" id="ProtNLM"/>
    </source>
</evidence>
<feature type="compositionally biased region" description="Basic residues" evidence="1">
    <location>
        <begin position="8"/>
        <end position="25"/>
    </location>
</feature>
<evidence type="ECO:0000313" key="3">
    <source>
        <dbReference type="Proteomes" id="UP001611580"/>
    </source>
</evidence>
<keyword evidence="3" id="KW-1185">Reference proteome</keyword>
<dbReference type="RefSeq" id="WP_397403140.1">
    <property type="nucleotide sequence ID" value="NZ_JBIRYI010000004.1"/>
</dbReference>
<dbReference type="EMBL" id="JBIRYI010000004">
    <property type="protein sequence ID" value="MFI2486867.1"/>
    <property type="molecule type" value="Genomic_DNA"/>
</dbReference>
<feature type="region of interest" description="Disordered" evidence="1">
    <location>
        <begin position="1"/>
        <end position="50"/>
    </location>
</feature>
<reference evidence="2 3" key="1">
    <citation type="submission" date="2024-10" db="EMBL/GenBank/DDBJ databases">
        <title>The Natural Products Discovery Center: Release of the First 8490 Sequenced Strains for Exploring Actinobacteria Biosynthetic Diversity.</title>
        <authorList>
            <person name="Kalkreuter E."/>
            <person name="Kautsar S.A."/>
            <person name="Yang D."/>
            <person name="Bader C.D."/>
            <person name="Teijaro C.N."/>
            <person name="Fluegel L."/>
            <person name="Davis C.M."/>
            <person name="Simpson J.R."/>
            <person name="Lauterbach L."/>
            <person name="Steele A.D."/>
            <person name="Gui C."/>
            <person name="Meng S."/>
            <person name="Li G."/>
            <person name="Viehrig K."/>
            <person name="Ye F."/>
            <person name="Su P."/>
            <person name="Kiefer A.F."/>
            <person name="Nichols A."/>
            <person name="Cepeda A.J."/>
            <person name="Yan W."/>
            <person name="Fan B."/>
            <person name="Jiang Y."/>
            <person name="Adhikari A."/>
            <person name="Zheng C.-J."/>
            <person name="Schuster L."/>
            <person name="Cowan T.M."/>
            <person name="Smanski M.J."/>
            <person name="Chevrette M.G."/>
            <person name="De Carvalho L.P.S."/>
            <person name="Shen B."/>
        </authorList>
    </citation>
    <scope>NUCLEOTIDE SEQUENCE [LARGE SCALE GENOMIC DNA]</scope>
    <source>
        <strain evidence="2 3">NPDC019481</strain>
    </source>
</reference>
<proteinExistence type="predicted"/>
<sequence length="366" mass="40928">MHQIQRLGAHRGIARGKRQTAARRPARIESSSGRARKLMPEPGNGERRPWPPGAVFEFLVRQTLPHLLGGDAIDLTDTIGDDGVDISIRDTDGRVSLIEVKYPTPSTGARLDHVKRHLSAAAKNYARQNLDAPRPRLILVVPGTLSNDHTEYLRESGIEVVDGPALRTVEAPVPNMAWPDWIEQSHRPETASFESGVAAGLAEIAPGRTHWSRYQRFVTDTLSRALCPPLDTPLTEFSNTSGINRRDIIFRNYAESGFWSFLRNHYEAHYIVVDAKNYQDGIEKNDVLQVANYLSPHGAGLFGMIVTREGQKQSSELTRMEQWVGHRKMILVLTDSDLIQMANLAEGPESASDLIRQKIEDFRLGF</sequence>
<dbReference type="Proteomes" id="UP001611580">
    <property type="component" value="Unassembled WGS sequence"/>
</dbReference>
<gene>
    <name evidence="2" type="ORF">ACH47X_08155</name>
</gene>
<organism evidence="2 3">
    <name type="scientific">Promicromonospora kroppenstedtii</name>
    <dbReference type="NCBI Taxonomy" id="440482"/>
    <lineage>
        <taxon>Bacteria</taxon>
        <taxon>Bacillati</taxon>
        <taxon>Actinomycetota</taxon>
        <taxon>Actinomycetes</taxon>
        <taxon>Micrococcales</taxon>
        <taxon>Promicromonosporaceae</taxon>
        <taxon>Promicromonospora</taxon>
    </lineage>
</organism>
<accession>A0ABW7XH83</accession>
<comment type="caution">
    <text evidence="2">The sequence shown here is derived from an EMBL/GenBank/DDBJ whole genome shotgun (WGS) entry which is preliminary data.</text>
</comment>